<keyword evidence="1" id="KW-1133">Transmembrane helix</keyword>
<keyword evidence="3" id="KW-1185">Reference proteome</keyword>
<organism evidence="2 3">
    <name type="scientific">Flemingia macrophylla</name>
    <dbReference type="NCBI Taxonomy" id="520843"/>
    <lineage>
        <taxon>Eukaryota</taxon>
        <taxon>Viridiplantae</taxon>
        <taxon>Streptophyta</taxon>
        <taxon>Embryophyta</taxon>
        <taxon>Tracheophyta</taxon>
        <taxon>Spermatophyta</taxon>
        <taxon>Magnoliopsida</taxon>
        <taxon>eudicotyledons</taxon>
        <taxon>Gunneridae</taxon>
        <taxon>Pentapetalae</taxon>
        <taxon>rosids</taxon>
        <taxon>fabids</taxon>
        <taxon>Fabales</taxon>
        <taxon>Fabaceae</taxon>
        <taxon>Papilionoideae</taxon>
        <taxon>50 kb inversion clade</taxon>
        <taxon>NPAAA clade</taxon>
        <taxon>indigoferoid/millettioid clade</taxon>
        <taxon>Phaseoleae</taxon>
        <taxon>Flemingia</taxon>
    </lineage>
</organism>
<evidence type="ECO:0000313" key="2">
    <source>
        <dbReference type="EMBL" id="KAL2331437.1"/>
    </source>
</evidence>
<proteinExistence type="predicted"/>
<gene>
    <name evidence="2" type="ORF">Fmac_019018</name>
</gene>
<evidence type="ECO:0000256" key="1">
    <source>
        <dbReference type="SAM" id="Phobius"/>
    </source>
</evidence>
<reference evidence="2 3" key="1">
    <citation type="submission" date="2024-08" db="EMBL/GenBank/DDBJ databases">
        <title>Insights into the chromosomal genome structure of Flemingia macrophylla.</title>
        <authorList>
            <person name="Ding Y."/>
            <person name="Zhao Y."/>
            <person name="Bi W."/>
            <person name="Wu M."/>
            <person name="Zhao G."/>
            <person name="Gong Y."/>
            <person name="Li W."/>
            <person name="Zhang P."/>
        </authorList>
    </citation>
    <scope>NUCLEOTIDE SEQUENCE [LARGE SCALE GENOMIC DNA]</scope>
    <source>
        <strain evidence="2">DYQJB</strain>
        <tissue evidence="2">Leaf</tissue>
    </source>
</reference>
<protein>
    <recommendedName>
        <fullName evidence="4">RING-type domain-containing protein</fullName>
    </recommendedName>
</protein>
<dbReference type="EMBL" id="JBGMDY010000006">
    <property type="protein sequence ID" value="KAL2331437.1"/>
    <property type="molecule type" value="Genomic_DNA"/>
</dbReference>
<feature type="transmembrane region" description="Helical" evidence="1">
    <location>
        <begin position="20"/>
        <end position="50"/>
    </location>
</feature>
<sequence length="243" mass="27309">MAEFTELFPMGQNFDGLMHMYVYVITFDLPTLLVILTILTVFLAILYQILNGLFFWLIQMRPMEHDLEEGRLASEVTIFHAIFVEKRGQRLRACKKLPPLVNYGMHGVARSSGECPICLEEFYVDQLCQVGKVINCPVGRPRWAESQGEIVGGCQPSGKHSIQQLVSEPDHGFDSQQVQLLRGRLLARRPGGPSHQLSRGGGLGGPSHMGRLLAEARWVKSSIVPWWERLLAEARWAKSSTVP</sequence>
<dbReference type="AlphaFoldDB" id="A0ABD1M6L1"/>
<accession>A0ABD1M6L1</accession>
<comment type="caution">
    <text evidence="2">The sequence shown here is derived from an EMBL/GenBank/DDBJ whole genome shotgun (WGS) entry which is preliminary data.</text>
</comment>
<dbReference type="Proteomes" id="UP001603857">
    <property type="component" value="Unassembled WGS sequence"/>
</dbReference>
<keyword evidence="1" id="KW-0472">Membrane</keyword>
<keyword evidence="1" id="KW-0812">Transmembrane</keyword>
<evidence type="ECO:0008006" key="4">
    <source>
        <dbReference type="Google" id="ProtNLM"/>
    </source>
</evidence>
<name>A0ABD1M6L1_9FABA</name>
<evidence type="ECO:0000313" key="3">
    <source>
        <dbReference type="Proteomes" id="UP001603857"/>
    </source>
</evidence>